<evidence type="ECO:0000256" key="4">
    <source>
        <dbReference type="ARBA" id="ARBA00022475"/>
    </source>
</evidence>
<accession>A0A917ET69</accession>
<comment type="function">
    <text evidence="11">Plays a major role in protein secretion by helping the post-translocational extracellular folding of several secreted proteins.</text>
</comment>
<dbReference type="Gene3D" id="3.10.50.40">
    <property type="match status" value="1"/>
</dbReference>
<dbReference type="AlphaFoldDB" id="A0A917ET69"/>
<protein>
    <recommendedName>
        <fullName evidence="11">Foldase protein PrsA</fullName>
        <ecNumber evidence="11">5.2.1.8</ecNumber>
    </recommendedName>
</protein>
<evidence type="ECO:0000256" key="8">
    <source>
        <dbReference type="ARBA" id="ARBA00023139"/>
    </source>
</evidence>
<comment type="similarity">
    <text evidence="3 11">Belongs to the PrsA family.</text>
</comment>
<reference evidence="13" key="2">
    <citation type="submission" date="2020-09" db="EMBL/GenBank/DDBJ databases">
        <authorList>
            <person name="Sun Q."/>
            <person name="Zhou Y."/>
        </authorList>
    </citation>
    <scope>NUCLEOTIDE SEQUENCE</scope>
    <source>
        <strain evidence="13">CGMCC 1.12698</strain>
    </source>
</reference>
<keyword evidence="10" id="KW-0449">Lipoprotein</keyword>
<keyword evidence="9 11" id="KW-0413">Isomerase</keyword>
<keyword evidence="7 11" id="KW-0472">Membrane</keyword>
<reference evidence="13" key="1">
    <citation type="journal article" date="2014" name="Int. J. Syst. Evol. Microbiol.">
        <title>Complete genome sequence of Corynebacterium casei LMG S-19264T (=DSM 44701T), isolated from a smear-ripened cheese.</title>
        <authorList>
            <consortium name="US DOE Joint Genome Institute (JGI-PGF)"/>
            <person name="Walter F."/>
            <person name="Albersmeier A."/>
            <person name="Kalinowski J."/>
            <person name="Ruckert C."/>
        </authorList>
    </citation>
    <scope>NUCLEOTIDE SEQUENCE</scope>
    <source>
        <strain evidence="13">CGMCC 1.12698</strain>
    </source>
</reference>
<dbReference type="PROSITE" id="PS50198">
    <property type="entry name" value="PPIC_PPIASE_2"/>
    <property type="match status" value="1"/>
</dbReference>
<dbReference type="SUPFAM" id="SSF109998">
    <property type="entry name" value="Triger factor/SurA peptide-binding domain-like"/>
    <property type="match status" value="1"/>
</dbReference>
<evidence type="ECO:0000256" key="7">
    <source>
        <dbReference type="ARBA" id="ARBA00023136"/>
    </source>
</evidence>
<evidence type="ECO:0000256" key="11">
    <source>
        <dbReference type="HAMAP-Rule" id="MF_01145"/>
    </source>
</evidence>
<evidence type="ECO:0000313" key="13">
    <source>
        <dbReference type="EMBL" id="GGE77090.1"/>
    </source>
</evidence>
<evidence type="ECO:0000256" key="10">
    <source>
        <dbReference type="ARBA" id="ARBA00023288"/>
    </source>
</evidence>
<dbReference type="Pfam" id="PF00639">
    <property type="entry name" value="Rotamase"/>
    <property type="match status" value="1"/>
</dbReference>
<dbReference type="EMBL" id="BMFK01000002">
    <property type="protein sequence ID" value="GGE77090.1"/>
    <property type="molecule type" value="Genomic_DNA"/>
</dbReference>
<keyword evidence="5 11" id="KW-0732">Signal</keyword>
<dbReference type="PANTHER" id="PTHR47245:SF1">
    <property type="entry name" value="FOLDASE PROTEIN PRSA"/>
    <property type="match status" value="1"/>
</dbReference>
<dbReference type="Proteomes" id="UP000605259">
    <property type="component" value="Unassembled WGS sequence"/>
</dbReference>
<evidence type="ECO:0000313" key="14">
    <source>
        <dbReference type="Proteomes" id="UP000605259"/>
    </source>
</evidence>
<dbReference type="HAMAP" id="MF_01145">
    <property type="entry name" value="Foldase_PrsA"/>
    <property type="match status" value="1"/>
</dbReference>
<evidence type="ECO:0000256" key="1">
    <source>
        <dbReference type="ARBA" id="ARBA00000971"/>
    </source>
</evidence>
<dbReference type="InterPro" id="IPR027304">
    <property type="entry name" value="Trigger_fact/SurA_dom_sf"/>
</dbReference>
<keyword evidence="8" id="KW-0564">Palmitate</keyword>
<name>A0A917ET69_9BACI</name>
<dbReference type="InterPro" id="IPR000297">
    <property type="entry name" value="PPIase_PpiC"/>
</dbReference>
<sequence length="283" mass="31554">MKKKYISIAVGAVAIAGLLGFGFKDHFIPIASSSAGDISKAELEKALKEQSGQAMLYHMMVEKIINEKYPIADADVTEALDELKEQAGESFDQFLQSQGIPSESELKDRIRLNMAIEKAIKDTVTEEDVEANHKPEIRASHILVETEEKAKEVKDKLNSGTKFEDVAKEYSTDPGSKEKGGDLDFFGPGKMVKEFEDAAYALEVGQVSEPVKSSHGYHIIKVTDKKELKPFDEVKDSLRETIEMKRLSDPEWQNKVIKEALADADIKVKDSDLKDTFKAILEK</sequence>
<dbReference type="GO" id="GO:0003755">
    <property type="term" value="F:peptidyl-prolyl cis-trans isomerase activity"/>
    <property type="evidence" value="ECO:0007669"/>
    <property type="project" value="UniProtKB-UniRule"/>
</dbReference>
<dbReference type="InterPro" id="IPR046357">
    <property type="entry name" value="PPIase_dom_sf"/>
</dbReference>
<evidence type="ECO:0000259" key="12">
    <source>
        <dbReference type="PROSITE" id="PS50198"/>
    </source>
</evidence>
<feature type="domain" description="PpiC" evidence="12">
    <location>
        <begin position="134"/>
        <end position="224"/>
    </location>
</feature>
<comment type="subcellular location">
    <subcellularLocation>
        <location evidence="2">Cell membrane</location>
        <topology evidence="2">Lipid-anchor</topology>
    </subcellularLocation>
</comment>
<evidence type="ECO:0000256" key="6">
    <source>
        <dbReference type="ARBA" id="ARBA00023110"/>
    </source>
</evidence>
<dbReference type="GO" id="GO:0006457">
    <property type="term" value="P:protein folding"/>
    <property type="evidence" value="ECO:0007669"/>
    <property type="project" value="UniProtKB-UniRule"/>
</dbReference>
<dbReference type="SUPFAM" id="SSF54534">
    <property type="entry name" value="FKBP-like"/>
    <property type="match status" value="1"/>
</dbReference>
<evidence type="ECO:0000256" key="2">
    <source>
        <dbReference type="ARBA" id="ARBA00004193"/>
    </source>
</evidence>
<keyword evidence="6 11" id="KW-0697">Rotamase</keyword>
<keyword evidence="4 11" id="KW-1003">Cell membrane</keyword>
<organism evidence="13 14">
    <name type="scientific">Priestia taiwanensis</name>
    <dbReference type="NCBI Taxonomy" id="1347902"/>
    <lineage>
        <taxon>Bacteria</taxon>
        <taxon>Bacillati</taxon>
        <taxon>Bacillota</taxon>
        <taxon>Bacilli</taxon>
        <taxon>Bacillales</taxon>
        <taxon>Bacillaceae</taxon>
        <taxon>Priestia</taxon>
    </lineage>
</organism>
<dbReference type="InterPro" id="IPR023059">
    <property type="entry name" value="Foldase_PrsA"/>
</dbReference>
<keyword evidence="14" id="KW-1185">Reference proteome</keyword>
<dbReference type="GO" id="GO:0005886">
    <property type="term" value="C:plasma membrane"/>
    <property type="evidence" value="ECO:0007669"/>
    <property type="project" value="UniProtKB-SubCell"/>
</dbReference>
<gene>
    <name evidence="13" type="primary">prsA4</name>
    <name evidence="11" type="synonym">prsA</name>
    <name evidence="13" type="ORF">GCM10007140_28480</name>
</gene>
<evidence type="ECO:0000256" key="3">
    <source>
        <dbReference type="ARBA" id="ARBA00006071"/>
    </source>
</evidence>
<dbReference type="EC" id="5.2.1.8" evidence="11"/>
<comment type="catalytic activity">
    <reaction evidence="1 11">
        <text>[protein]-peptidylproline (omega=180) = [protein]-peptidylproline (omega=0)</text>
        <dbReference type="Rhea" id="RHEA:16237"/>
        <dbReference type="Rhea" id="RHEA-COMP:10747"/>
        <dbReference type="Rhea" id="RHEA-COMP:10748"/>
        <dbReference type="ChEBI" id="CHEBI:83833"/>
        <dbReference type="ChEBI" id="CHEBI:83834"/>
        <dbReference type="EC" id="5.2.1.8"/>
    </reaction>
</comment>
<comment type="caution">
    <text evidence="13">The sequence shown here is derived from an EMBL/GenBank/DDBJ whole genome shotgun (WGS) entry which is preliminary data.</text>
</comment>
<proteinExistence type="inferred from homology"/>
<dbReference type="PANTHER" id="PTHR47245">
    <property type="entry name" value="PEPTIDYLPROLYL ISOMERASE"/>
    <property type="match status" value="1"/>
</dbReference>
<evidence type="ECO:0000256" key="5">
    <source>
        <dbReference type="ARBA" id="ARBA00022729"/>
    </source>
</evidence>
<dbReference type="InterPro" id="IPR050245">
    <property type="entry name" value="PrsA_foldase"/>
</dbReference>
<dbReference type="RefSeq" id="WP_229722249.1">
    <property type="nucleotide sequence ID" value="NZ_BMFK01000002.1"/>
</dbReference>
<evidence type="ECO:0000256" key="9">
    <source>
        <dbReference type="ARBA" id="ARBA00023235"/>
    </source>
</evidence>